<keyword evidence="2 4" id="KW-0378">Hydrolase</keyword>
<dbReference type="InterPro" id="IPR051400">
    <property type="entry name" value="HAD-like_hydrolase"/>
</dbReference>
<comment type="caution">
    <text evidence="4">The sequence shown here is derived from an EMBL/GenBank/DDBJ whole genome shotgun (WGS) entry which is preliminary data.</text>
</comment>
<dbReference type="AlphaFoldDB" id="A0A542DVD5"/>
<proteinExistence type="predicted"/>
<dbReference type="RefSeq" id="WP_141845793.1">
    <property type="nucleotide sequence ID" value="NZ_BAAAPR010000018.1"/>
</dbReference>
<evidence type="ECO:0000256" key="1">
    <source>
        <dbReference type="ARBA" id="ARBA00022723"/>
    </source>
</evidence>
<accession>A0A542DVD5</accession>
<dbReference type="EMBL" id="VFMN01000001">
    <property type="protein sequence ID" value="TQJ07038.1"/>
    <property type="molecule type" value="Genomic_DNA"/>
</dbReference>
<keyword evidence="1" id="KW-0479">Metal-binding</keyword>
<organism evidence="4 5">
    <name type="scientific">Lapillicoccus jejuensis</name>
    <dbReference type="NCBI Taxonomy" id="402171"/>
    <lineage>
        <taxon>Bacteria</taxon>
        <taxon>Bacillati</taxon>
        <taxon>Actinomycetota</taxon>
        <taxon>Actinomycetes</taxon>
        <taxon>Micrococcales</taxon>
        <taxon>Intrasporangiaceae</taxon>
        <taxon>Lapillicoccus</taxon>
    </lineage>
</organism>
<reference evidence="4 5" key="1">
    <citation type="submission" date="2019-06" db="EMBL/GenBank/DDBJ databases">
        <title>Sequencing the genomes of 1000 actinobacteria strains.</title>
        <authorList>
            <person name="Klenk H.-P."/>
        </authorList>
    </citation>
    <scope>NUCLEOTIDE SEQUENCE [LARGE SCALE GENOMIC DNA]</scope>
    <source>
        <strain evidence="4 5">DSM 18607</strain>
    </source>
</reference>
<dbReference type="GO" id="GO:0016791">
    <property type="term" value="F:phosphatase activity"/>
    <property type="evidence" value="ECO:0007669"/>
    <property type="project" value="TreeGrafter"/>
</dbReference>
<dbReference type="OrthoDB" id="9810501at2"/>
<dbReference type="Gene3D" id="3.40.50.1000">
    <property type="entry name" value="HAD superfamily/HAD-like"/>
    <property type="match status" value="1"/>
</dbReference>
<keyword evidence="5" id="KW-1185">Reference proteome</keyword>
<dbReference type="GO" id="GO:0046872">
    <property type="term" value="F:metal ion binding"/>
    <property type="evidence" value="ECO:0007669"/>
    <property type="project" value="UniProtKB-KW"/>
</dbReference>
<sequence length="235" mass="25233">MPLPERVDAVFCDVGGPVYTDDNFTAAVLLALDEIRVEQGGPPVDRAQFSRLYDEMRAAQSGGFRRTLARELLGDESLRGELHERTAAHWRHPAGTAYDDALALFRALHGHVVVGVLANQEAATVDALRRDGFGDVLDVWGISALVGHEKPSRELFEWALAEAGTTAEHAVHIGNRLDTDVRPARALGLGTVWVTRGEAPAHPTPEQVAEADVTVPDLTTLAPVLLARTGGSRAG</sequence>
<dbReference type="Proteomes" id="UP000317893">
    <property type="component" value="Unassembled WGS sequence"/>
</dbReference>
<evidence type="ECO:0000256" key="3">
    <source>
        <dbReference type="ARBA" id="ARBA00022842"/>
    </source>
</evidence>
<dbReference type="Pfam" id="PF13242">
    <property type="entry name" value="Hydrolase_like"/>
    <property type="match status" value="1"/>
</dbReference>
<keyword evidence="3" id="KW-0460">Magnesium</keyword>
<dbReference type="SUPFAM" id="SSF56784">
    <property type="entry name" value="HAD-like"/>
    <property type="match status" value="1"/>
</dbReference>
<name>A0A542DVD5_9MICO</name>
<dbReference type="InterPro" id="IPR036412">
    <property type="entry name" value="HAD-like_sf"/>
</dbReference>
<dbReference type="InterPro" id="IPR023214">
    <property type="entry name" value="HAD_sf"/>
</dbReference>
<protein>
    <submittedName>
        <fullName evidence="4">Putative hydrolase of the HAD superfamily</fullName>
    </submittedName>
</protein>
<evidence type="ECO:0000256" key="2">
    <source>
        <dbReference type="ARBA" id="ARBA00022801"/>
    </source>
</evidence>
<evidence type="ECO:0000313" key="4">
    <source>
        <dbReference type="EMBL" id="TQJ07038.1"/>
    </source>
</evidence>
<dbReference type="PANTHER" id="PTHR46470">
    <property type="entry name" value="N-ACYLNEURAMINATE-9-PHOSPHATASE"/>
    <property type="match status" value="1"/>
</dbReference>
<gene>
    <name evidence="4" type="ORF">FB458_0084</name>
</gene>
<evidence type="ECO:0000313" key="5">
    <source>
        <dbReference type="Proteomes" id="UP000317893"/>
    </source>
</evidence>
<dbReference type="PANTHER" id="PTHR46470:SF2">
    <property type="entry name" value="GLYCERALDEHYDE 3-PHOSPHATE PHOSPHATASE"/>
    <property type="match status" value="1"/>
</dbReference>